<sequence>MFGYAYGEFDRARFSKFSAELKAEMREIQVNLEKLSGPLSNHRMLLKNGLKVMLNFSSTWSS</sequence>
<evidence type="ECO:0000313" key="2">
    <source>
        <dbReference type="Proteomes" id="UP001597641"/>
    </source>
</evidence>
<name>A0ABW6C184_9BACT</name>
<comment type="caution">
    <text evidence="1">The sequence shown here is derived from an EMBL/GenBank/DDBJ whole genome shotgun (WGS) entry which is preliminary data.</text>
</comment>
<proteinExistence type="predicted"/>
<protein>
    <submittedName>
        <fullName evidence="1">Uncharacterized protein</fullName>
    </submittedName>
</protein>
<dbReference type="RefSeq" id="WP_377489587.1">
    <property type="nucleotide sequence ID" value="NZ_JBHUOX010000023.1"/>
</dbReference>
<keyword evidence="2" id="KW-1185">Reference proteome</keyword>
<accession>A0ABW6C184</accession>
<dbReference type="EMBL" id="JBHUOX010000023">
    <property type="protein sequence ID" value="MFD3003027.1"/>
    <property type="molecule type" value="Genomic_DNA"/>
</dbReference>
<reference evidence="2" key="1">
    <citation type="journal article" date="2019" name="Int. J. Syst. Evol. Microbiol.">
        <title>The Global Catalogue of Microorganisms (GCM) 10K type strain sequencing project: providing services to taxonomists for standard genome sequencing and annotation.</title>
        <authorList>
            <consortium name="The Broad Institute Genomics Platform"/>
            <consortium name="The Broad Institute Genome Sequencing Center for Infectious Disease"/>
            <person name="Wu L."/>
            <person name="Ma J."/>
        </authorList>
    </citation>
    <scope>NUCLEOTIDE SEQUENCE [LARGE SCALE GENOMIC DNA]</scope>
    <source>
        <strain evidence="2">KCTC 23984</strain>
    </source>
</reference>
<evidence type="ECO:0000313" key="1">
    <source>
        <dbReference type="EMBL" id="MFD3003027.1"/>
    </source>
</evidence>
<dbReference type="Proteomes" id="UP001597641">
    <property type="component" value="Unassembled WGS sequence"/>
</dbReference>
<organism evidence="1 2">
    <name type="scientific">Pontibacter toksunensis</name>
    <dbReference type="NCBI Taxonomy" id="1332631"/>
    <lineage>
        <taxon>Bacteria</taxon>
        <taxon>Pseudomonadati</taxon>
        <taxon>Bacteroidota</taxon>
        <taxon>Cytophagia</taxon>
        <taxon>Cytophagales</taxon>
        <taxon>Hymenobacteraceae</taxon>
        <taxon>Pontibacter</taxon>
    </lineage>
</organism>
<gene>
    <name evidence="1" type="ORF">ACFS7Z_21865</name>
</gene>